<keyword evidence="5" id="KW-0378">Hydrolase</keyword>
<keyword evidence="6" id="KW-0695">RNA-directed DNA polymerase</keyword>
<dbReference type="InterPro" id="IPR041373">
    <property type="entry name" value="RT_RNaseH"/>
</dbReference>
<organism evidence="8 9">
    <name type="scientific">Austropuccinia psidii MF-1</name>
    <dbReference type="NCBI Taxonomy" id="1389203"/>
    <lineage>
        <taxon>Eukaryota</taxon>
        <taxon>Fungi</taxon>
        <taxon>Dikarya</taxon>
        <taxon>Basidiomycota</taxon>
        <taxon>Pucciniomycotina</taxon>
        <taxon>Pucciniomycetes</taxon>
        <taxon>Pucciniales</taxon>
        <taxon>Sphaerophragmiaceae</taxon>
        <taxon>Austropuccinia</taxon>
    </lineage>
</organism>
<keyword evidence="1" id="KW-0808">Transferase</keyword>
<feature type="domain" description="Reverse transcriptase RNase H-like" evidence="7">
    <location>
        <begin position="1"/>
        <end position="76"/>
    </location>
</feature>
<keyword evidence="2" id="KW-0548">Nucleotidyltransferase</keyword>
<dbReference type="PANTHER" id="PTHR37984:SF5">
    <property type="entry name" value="PROTEIN NYNRIN-LIKE"/>
    <property type="match status" value="1"/>
</dbReference>
<dbReference type="GO" id="GO:0003964">
    <property type="term" value="F:RNA-directed DNA polymerase activity"/>
    <property type="evidence" value="ECO:0007669"/>
    <property type="project" value="UniProtKB-KW"/>
</dbReference>
<keyword evidence="4" id="KW-0255">Endonuclease</keyword>
<evidence type="ECO:0000256" key="6">
    <source>
        <dbReference type="ARBA" id="ARBA00022918"/>
    </source>
</evidence>
<reference evidence="8" key="1">
    <citation type="submission" date="2021-03" db="EMBL/GenBank/DDBJ databases">
        <title>Draft genome sequence of rust myrtle Austropuccinia psidii MF-1, a brazilian biotype.</title>
        <authorList>
            <person name="Quecine M.C."/>
            <person name="Pachon D.M.R."/>
            <person name="Bonatelli M.L."/>
            <person name="Correr F.H."/>
            <person name="Franceschini L.M."/>
            <person name="Leite T.F."/>
            <person name="Margarido G.R.A."/>
            <person name="Almeida C.A."/>
            <person name="Ferrarezi J.A."/>
            <person name="Labate C.A."/>
        </authorList>
    </citation>
    <scope>NUCLEOTIDE SEQUENCE</scope>
    <source>
        <strain evidence="8">MF-1</strain>
    </source>
</reference>
<dbReference type="Pfam" id="PF17917">
    <property type="entry name" value="RT_RNaseH"/>
    <property type="match status" value="1"/>
</dbReference>
<dbReference type="InterPro" id="IPR043502">
    <property type="entry name" value="DNA/RNA_pol_sf"/>
</dbReference>
<evidence type="ECO:0000313" key="9">
    <source>
        <dbReference type="Proteomes" id="UP000765509"/>
    </source>
</evidence>
<sequence>TNASNYALGAVLSKVSDSGKHSIAFESRKLIPEELSYEIHAKEHLGIVWDLKRWRAFLLSLSSPFEVLTNHSSLDTSCLQKYSLTVFPAGLDSFLNSTSQSLTALAT</sequence>
<evidence type="ECO:0000256" key="2">
    <source>
        <dbReference type="ARBA" id="ARBA00022695"/>
    </source>
</evidence>
<dbReference type="InterPro" id="IPR050951">
    <property type="entry name" value="Retrovirus_Pol_polyprotein"/>
</dbReference>
<dbReference type="GO" id="GO:0016787">
    <property type="term" value="F:hydrolase activity"/>
    <property type="evidence" value="ECO:0007669"/>
    <property type="project" value="UniProtKB-KW"/>
</dbReference>
<evidence type="ECO:0000256" key="4">
    <source>
        <dbReference type="ARBA" id="ARBA00022759"/>
    </source>
</evidence>
<dbReference type="Proteomes" id="UP000765509">
    <property type="component" value="Unassembled WGS sequence"/>
</dbReference>
<proteinExistence type="predicted"/>
<dbReference type="EMBL" id="AVOT02092419">
    <property type="protein sequence ID" value="MBW0573598.1"/>
    <property type="molecule type" value="Genomic_DNA"/>
</dbReference>
<dbReference type="SUPFAM" id="SSF56672">
    <property type="entry name" value="DNA/RNA polymerases"/>
    <property type="match status" value="1"/>
</dbReference>
<evidence type="ECO:0000313" key="8">
    <source>
        <dbReference type="EMBL" id="MBW0573598.1"/>
    </source>
</evidence>
<gene>
    <name evidence="8" type="ORF">O181_113313</name>
</gene>
<dbReference type="GO" id="GO:0004519">
    <property type="term" value="F:endonuclease activity"/>
    <property type="evidence" value="ECO:0007669"/>
    <property type="project" value="UniProtKB-KW"/>
</dbReference>
<evidence type="ECO:0000256" key="5">
    <source>
        <dbReference type="ARBA" id="ARBA00022801"/>
    </source>
</evidence>
<keyword evidence="3" id="KW-0540">Nuclease</keyword>
<dbReference type="PANTHER" id="PTHR37984">
    <property type="entry name" value="PROTEIN CBG26694"/>
    <property type="match status" value="1"/>
</dbReference>
<protein>
    <recommendedName>
        <fullName evidence="7">Reverse transcriptase RNase H-like domain-containing protein</fullName>
    </recommendedName>
</protein>
<name>A0A9Q3K2T2_9BASI</name>
<evidence type="ECO:0000256" key="1">
    <source>
        <dbReference type="ARBA" id="ARBA00022679"/>
    </source>
</evidence>
<feature type="non-terminal residue" evidence="8">
    <location>
        <position position="1"/>
    </location>
</feature>
<dbReference type="OrthoDB" id="3268967at2759"/>
<comment type="caution">
    <text evidence="8">The sequence shown here is derived from an EMBL/GenBank/DDBJ whole genome shotgun (WGS) entry which is preliminary data.</text>
</comment>
<evidence type="ECO:0000256" key="3">
    <source>
        <dbReference type="ARBA" id="ARBA00022722"/>
    </source>
</evidence>
<evidence type="ECO:0000259" key="7">
    <source>
        <dbReference type="Pfam" id="PF17917"/>
    </source>
</evidence>
<accession>A0A9Q3K2T2</accession>
<keyword evidence="9" id="KW-1185">Reference proteome</keyword>
<dbReference type="AlphaFoldDB" id="A0A9Q3K2T2"/>